<dbReference type="Pfam" id="PF03702">
    <property type="entry name" value="AnmK"/>
    <property type="match status" value="1"/>
</dbReference>
<dbReference type="UniPathway" id="UPA00544"/>
<evidence type="ECO:0000313" key="3">
    <source>
        <dbReference type="Proteomes" id="UP000236745"/>
    </source>
</evidence>
<name>A0A1H6D6S0_9GAMM</name>
<comment type="pathway">
    <text evidence="1">Cell wall biogenesis; peptidoglycan recycling.</text>
</comment>
<dbReference type="Gene3D" id="3.30.420.40">
    <property type="match status" value="2"/>
</dbReference>
<dbReference type="RefSeq" id="WP_104004846.1">
    <property type="nucleotide sequence ID" value="NZ_FNVQ01000005.1"/>
</dbReference>
<dbReference type="SUPFAM" id="SSF53067">
    <property type="entry name" value="Actin-like ATPase domain"/>
    <property type="match status" value="1"/>
</dbReference>
<keyword evidence="3" id="KW-1185">Reference proteome</keyword>
<dbReference type="InterPro" id="IPR043129">
    <property type="entry name" value="ATPase_NBD"/>
</dbReference>
<protein>
    <recommendedName>
        <fullName evidence="1">Anhydro-N-acetylmuramic acid kinase</fullName>
        <ecNumber evidence="1">2.7.1.170</ecNumber>
    </recommendedName>
    <alternativeName>
        <fullName evidence="1">AnhMurNAc kinase</fullName>
    </alternativeName>
</protein>
<keyword evidence="1" id="KW-0547">Nucleotide-binding</keyword>
<keyword evidence="1" id="KW-0067">ATP-binding</keyword>
<dbReference type="EMBL" id="FNVQ01000005">
    <property type="protein sequence ID" value="SEG80276.1"/>
    <property type="molecule type" value="Genomic_DNA"/>
</dbReference>
<comment type="similarity">
    <text evidence="1">Belongs to the anhydro-N-acetylmuramic acid kinase family.</text>
</comment>
<dbReference type="PANTHER" id="PTHR30605">
    <property type="entry name" value="ANHYDRO-N-ACETYLMURAMIC ACID KINASE"/>
    <property type="match status" value="1"/>
</dbReference>
<gene>
    <name evidence="1" type="primary">anmK</name>
    <name evidence="2" type="ORF">SAMN05444390_1053</name>
</gene>
<dbReference type="OrthoDB" id="9763949at2"/>
<keyword evidence="1" id="KW-0119">Carbohydrate metabolism</keyword>
<dbReference type="HAMAP" id="MF_01270">
    <property type="entry name" value="AnhMurNAc_kinase"/>
    <property type="match status" value="1"/>
</dbReference>
<sequence>MPLYLGLMSGTSVDGVDAVLARFEPGFEIIATHSTPISAELKQRILDMATGKGESIDKLGVLDKDLADLFAEAANNLIEANPIPRSEIAAIGSHGQTLRHRPSLGFTLQSGDPSRIAEQTSIKTIADFRRRDLAAGGQGAPLVPAFHRALFQKSGTDRVIINIGGMANLTSLPGDTEQMVIGFDTGPGNVLLDEWISLQQSKAYDQDGAWGASGMVNSELLERLLDEPFFQLPPPKSTGRELFSMDWLSIHLNNISPIGAEDVQATLAEFTAISICHAVASLGMSSPELYICGGGARNLHLMQRIARHAPGSNVQSTATLGLDPDWVEAAAFAWLAWRTDSALSGNLPAVTGAAGERILGAIYPA</sequence>
<keyword evidence="1 2" id="KW-0418">Kinase</keyword>
<proteinExistence type="inferred from homology"/>
<dbReference type="Proteomes" id="UP000236745">
    <property type="component" value="Unassembled WGS sequence"/>
</dbReference>
<dbReference type="UniPathway" id="UPA00343"/>
<dbReference type="PANTHER" id="PTHR30605:SF0">
    <property type="entry name" value="ANHYDRO-N-ACETYLMURAMIC ACID KINASE"/>
    <property type="match status" value="1"/>
</dbReference>
<organism evidence="2 3">
    <name type="scientific">Marinobacterium lutimaris</name>
    <dbReference type="NCBI Taxonomy" id="568106"/>
    <lineage>
        <taxon>Bacteria</taxon>
        <taxon>Pseudomonadati</taxon>
        <taxon>Pseudomonadota</taxon>
        <taxon>Gammaproteobacteria</taxon>
        <taxon>Oceanospirillales</taxon>
        <taxon>Oceanospirillaceae</taxon>
        <taxon>Marinobacterium</taxon>
    </lineage>
</organism>
<reference evidence="2 3" key="1">
    <citation type="submission" date="2016-10" db="EMBL/GenBank/DDBJ databases">
        <authorList>
            <person name="de Groot N.N."/>
        </authorList>
    </citation>
    <scope>NUCLEOTIDE SEQUENCE [LARGE SCALE GENOMIC DNA]</scope>
    <source>
        <strain evidence="2 3">DSM 22012</strain>
    </source>
</reference>
<accession>A0A1H6D6S0</accession>
<evidence type="ECO:0000256" key="1">
    <source>
        <dbReference type="HAMAP-Rule" id="MF_01270"/>
    </source>
</evidence>
<dbReference type="GO" id="GO:0016773">
    <property type="term" value="F:phosphotransferase activity, alcohol group as acceptor"/>
    <property type="evidence" value="ECO:0007669"/>
    <property type="project" value="UniProtKB-UniRule"/>
</dbReference>
<dbReference type="NCBIfam" id="NF007139">
    <property type="entry name" value="PRK09585.1-3"/>
    <property type="match status" value="1"/>
</dbReference>
<evidence type="ECO:0000313" key="2">
    <source>
        <dbReference type="EMBL" id="SEG80276.1"/>
    </source>
</evidence>
<dbReference type="EC" id="2.7.1.170" evidence="1"/>
<dbReference type="GO" id="GO:0006040">
    <property type="term" value="P:amino sugar metabolic process"/>
    <property type="evidence" value="ECO:0007669"/>
    <property type="project" value="InterPro"/>
</dbReference>
<comment type="pathway">
    <text evidence="1">Amino-sugar metabolism; 1,6-anhydro-N-acetylmuramate degradation.</text>
</comment>
<dbReference type="GO" id="GO:0097175">
    <property type="term" value="P:1,6-anhydro-N-acetyl-beta-muramic acid catabolic process"/>
    <property type="evidence" value="ECO:0007669"/>
    <property type="project" value="UniProtKB-UniRule"/>
</dbReference>
<dbReference type="InterPro" id="IPR005338">
    <property type="entry name" value="Anhydro_N_Ac-Mur_kinase"/>
</dbReference>
<comment type="catalytic activity">
    <reaction evidence="1">
        <text>1,6-anhydro-N-acetyl-beta-muramate + ATP + H2O = N-acetyl-D-muramate 6-phosphate + ADP + H(+)</text>
        <dbReference type="Rhea" id="RHEA:24952"/>
        <dbReference type="ChEBI" id="CHEBI:15377"/>
        <dbReference type="ChEBI" id="CHEBI:15378"/>
        <dbReference type="ChEBI" id="CHEBI:30616"/>
        <dbReference type="ChEBI" id="CHEBI:58690"/>
        <dbReference type="ChEBI" id="CHEBI:58722"/>
        <dbReference type="ChEBI" id="CHEBI:456216"/>
        <dbReference type="EC" id="2.7.1.170"/>
    </reaction>
</comment>
<feature type="binding site" evidence="1">
    <location>
        <begin position="10"/>
        <end position="17"/>
    </location>
    <ligand>
        <name>ATP</name>
        <dbReference type="ChEBI" id="CHEBI:30616"/>
    </ligand>
</feature>
<comment type="function">
    <text evidence="1">Catalyzes the specific phosphorylation of 1,6-anhydro-N-acetylmuramic acid (anhMurNAc) with the simultaneous cleavage of the 1,6-anhydro ring, generating MurNAc-6-P. Is required for the utilization of anhMurNAc either imported from the medium or derived from its own cell wall murein, and thus plays a role in cell wall recycling.</text>
</comment>
<dbReference type="GO" id="GO:0009254">
    <property type="term" value="P:peptidoglycan turnover"/>
    <property type="evidence" value="ECO:0007669"/>
    <property type="project" value="UniProtKB-UniRule"/>
</dbReference>
<dbReference type="CDD" id="cd24050">
    <property type="entry name" value="ASKHA_NBD_ANMK"/>
    <property type="match status" value="1"/>
</dbReference>
<keyword evidence="1" id="KW-0808">Transferase</keyword>
<dbReference type="GO" id="GO:0016301">
    <property type="term" value="F:kinase activity"/>
    <property type="evidence" value="ECO:0007669"/>
    <property type="project" value="UniProtKB-KW"/>
</dbReference>
<dbReference type="AlphaFoldDB" id="A0A1H6D6S0"/>
<dbReference type="GO" id="GO:0005524">
    <property type="term" value="F:ATP binding"/>
    <property type="evidence" value="ECO:0007669"/>
    <property type="project" value="UniProtKB-UniRule"/>
</dbReference>